<dbReference type="EMBL" id="JBHFNR010000264">
    <property type="protein sequence ID" value="MFB2897737.1"/>
    <property type="molecule type" value="Genomic_DNA"/>
</dbReference>
<organism evidence="1 2">
    <name type="scientific">Floridaenema flaviceps BLCC-F50</name>
    <dbReference type="NCBI Taxonomy" id="3153642"/>
    <lineage>
        <taxon>Bacteria</taxon>
        <taxon>Bacillati</taxon>
        <taxon>Cyanobacteriota</taxon>
        <taxon>Cyanophyceae</taxon>
        <taxon>Oscillatoriophycideae</taxon>
        <taxon>Aerosakkonematales</taxon>
        <taxon>Aerosakkonemataceae</taxon>
        <taxon>Floridanema</taxon>
        <taxon>Floridanema flaviceps</taxon>
    </lineage>
</organism>
<evidence type="ECO:0000313" key="1">
    <source>
        <dbReference type="EMBL" id="MFB2897737.1"/>
    </source>
</evidence>
<proteinExistence type="predicted"/>
<keyword evidence="2" id="KW-1185">Reference proteome</keyword>
<evidence type="ECO:0000313" key="2">
    <source>
        <dbReference type="Proteomes" id="UP001576784"/>
    </source>
</evidence>
<gene>
    <name evidence="1" type="ORF">ACE1CI_32880</name>
</gene>
<sequence length="127" mass="13978">MSQLSLIEVGVFENLFTGLRASGKNDRWRSLVVFHCDFKGIKEGEGGNKSYCCKVEKYDQPALENLRTWFLGSKDKKAAVWELFDMNAAGFALSGINEPTKSALPPGEDDDASQLPPAKVNLLKPLA</sequence>
<dbReference type="Proteomes" id="UP001576784">
    <property type="component" value="Unassembled WGS sequence"/>
</dbReference>
<comment type="caution">
    <text evidence="1">The sequence shown here is derived from an EMBL/GenBank/DDBJ whole genome shotgun (WGS) entry which is preliminary data.</text>
</comment>
<reference evidence="1 2" key="1">
    <citation type="submission" date="2024-09" db="EMBL/GenBank/DDBJ databases">
        <title>Floridaenema gen nov. (Aerosakkonemataceae, Aerosakkonematales ord. nov., Cyanobacteria) from benthic tropical and subtropical fresh waters, with the description of four new species.</title>
        <authorList>
            <person name="Moretto J.A."/>
            <person name="Berthold D.E."/>
            <person name="Lefler F.W."/>
            <person name="Huang I.-S."/>
            <person name="Laughinghouse H. IV."/>
        </authorList>
    </citation>
    <scope>NUCLEOTIDE SEQUENCE [LARGE SCALE GENOMIC DNA]</scope>
    <source>
        <strain evidence="1 2">BLCC-F50</strain>
    </source>
</reference>
<protein>
    <submittedName>
        <fullName evidence="1">Uncharacterized protein</fullName>
    </submittedName>
</protein>
<name>A0ABV4Y359_9CYAN</name>
<accession>A0ABV4Y359</accession>